<keyword evidence="8" id="KW-1185">Reference proteome</keyword>
<dbReference type="PANTHER" id="PTHR43161:SF9">
    <property type="entry name" value="SORBITOL DEHYDROGENASE"/>
    <property type="match status" value="1"/>
</dbReference>
<evidence type="ECO:0000256" key="3">
    <source>
        <dbReference type="ARBA" id="ARBA00022723"/>
    </source>
</evidence>
<protein>
    <submittedName>
        <fullName evidence="7">Zinc-binding dehydrogenase</fullName>
    </submittedName>
</protein>
<proteinExistence type="inferred from homology"/>
<feature type="domain" description="Alcohol dehydrogenase-like C-terminal" evidence="6">
    <location>
        <begin position="16"/>
        <end position="137"/>
    </location>
</feature>
<dbReference type="GO" id="GO:0016491">
    <property type="term" value="F:oxidoreductase activity"/>
    <property type="evidence" value="ECO:0007669"/>
    <property type="project" value="UniProtKB-KW"/>
</dbReference>
<evidence type="ECO:0000256" key="4">
    <source>
        <dbReference type="ARBA" id="ARBA00022833"/>
    </source>
</evidence>
<dbReference type="SUPFAM" id="SSF51735">
    <property type="entry name" value="NAD(P)-binding Rossmann-fold domains"/>
    <property type="match status" value="1"/>
</dbReference>
<dbReference type="AlphaFoldDB" id="A0A7Z2VNN9"/>
<comment type="similarity">
    <text evidence="2">Belongs to the zinc-containing alcohol dehydrogenase family.</text>
</comment>
<reference evidence="7 8" key="1">
    <citation type="submission" date="2020-04" db="EMBL/GenBank/DDBJ databases">
        <title>Genome sequencing of novel species.</title>
        <authorList>
            <person name="Heo J."/>
            <person name="Kim S.-J."/>
            <person name="Kim J.-S."/>
            <person name="Hong S.-B."/>
            <person name="Kwon S.-W."/>
        </authorList>
    </citation>
    <scope>NUCLEOTIDE SEQUENCE [LARGE SCALE GENOMIC DNA]</scope>
    <source>
        <strain evidence="7 8">MFER-1</strain>
    </source>
</reference>
<dbReference type="InterPro" id="IPR036291">
    <property type="entry name" value="NAD(P)-bd_dom_sf"/>
</dbReference>
<keyword evidence="3" id="KW-0479">Metal-binding</keyword>
<dbReference type="GO" id="GO:0046872">
    <property type="term" value="F:metal ion binding"/>
    <property type="evidence" value="ECO:0007669"/>
    <property type="project" value="UniProtKB-KW"/>
</dbReference>
<dbReference type="KEGG" id="cheb:HH215_26000"/>
<gene>
    <name evidence="7" type="ORF">HH215_26000</name>
</gene>
<dbReference type="Proteomes" id="UP000502248">
    <property type="component" value="Chromosome"/>
</dbReference>
<evidence type="ECO:0000313" key="7">
    <source>
        <dbReference type="EMBL" id="QJD86279.1"/>
    </source>
</evidence>
<dbReference type="InterPro" id="IPR013149">
    <property type="entry name" value="ADH-like_C"/>
</dbReference>
<keyword evidence="4" id="KW-0862">Zinc</keyword>
<keyword evidence="5" id="KW-0560">Oxidoreductase</keyword>
<dbReference type="EMBL" id="CP051680">
    <property type="protein sequence ID" value="QJD86279.1"/>
    <property type="molecule type" value="Genomic_DNA"/>
</dbReference>
<dbReference type="Gene3D" id="3.90.180.10">
    <property type="entry name" value="Medium-chain alcohol dehydrogenases, catalytic domain"/>
    <property type="match status" value="1"/>
</dbReference>
<evidence type="ECO:0000256" key="2">
    <source>
        <dbReference type="ARBA" id="ARBA00008072"/>
    </source>
</evidence>
<sequence length="178" mass="19350">MEIRLGMNATVLGDGPTGLFYVQLLKKAGTGKIRLVGMRENRLELGRRLGADETTNLRTQTLQSLAETQDIVIEAAGTEASLQSGIQLLKKGGQLLLFGLPGQPIVTDIQSVVLKELRLYGSTNAPGVWPRVIEMIASGGVKVYPLITHRYAFDELDKAVETARSQSDEAIKIIVHNP</sequence>
<dbReference type="PANTHER" id="PTHR43161">
    <property type="entry name" value="SORBITOL DEHYDROGENASE"/>
    <property type="match status" value="1"/>
</dbReference>
<evidence type="ECO:0000313" key="8">
    <source>
        <dbReference type="Proteomes" id="UP000502248"/>
    </source>
</evidence>
<accession>A0A7Z2VNN9</accession>
<dbReference type="Gene3D" id="3.40.50.720">
    <property type="entry name" value="NAD(P)-binding Rossmann-like Domain"/>
    <property type="match status" value="1"/>
</dbReference>
<name>A0A7Z2VNN9_9BACL</name>
<dbReference type="Pfam" id="PF00107">
    <property type="entry name" value="ADH_zinc_N"/>
    <property type="match status" value="1"/>
</dbReference>
<evidence type="ECO:0000259" key="6">
    <source>
        <dbReference type="Pfam" id="PF00107"/>
    </source>
</evidence>
<comment type="cofactor">
    <cofactor evidence="1">
        <name>Zn(2+)</name>
        <dbReference type="ChEBI" id="CHEBI:29105"/>
    </cofactor>
</comment>
<evidence type="ECO:0000256" key="1">
    <source>
        <dbReference type="ARBA" id="ARBA00001947"/>
    </source>
</evidence>
<dbReference type="RefSeq" id="WP_169282528.1">
    <property type="nucleotide sequence ID" value="NZ_CP051680.1"/>
</dbReference>
<evidence type="ECO:0000256" key="5">
    <source>
        <dbReference type="ARBA" id="ARBA00023002"/>
    </source>
</evidence>
<organism evidence="7 8">
    <name type="scientific">Cohnella herbarum</name>
    <dbReference type="NCBI Taxonomy" id="2728023"/>
    <lineage>
        <taxon>Bacteria</taxon>
        <taxon>Bacillati</taxon>
        <taxon>Bacillota</taxon>
        <taxon>Bacilli</taxon>
        <taxon>Bacillales</taxon>
        <taxon>Paenibacillaceae</taxon>
        <taxon>Cohnella</taxon>
    </lineage>
</organism>